<comment type="caution">
    <text evidence="2">The sequence shown here is derived from an EMBL/GenBank/DDBJ whole genome shotgun (WGS) entry which is preliminary data.</text>
</comment>
<protein>
    <recommendedName>
        <fullName evidence="1">Transcription regulator AsnC/Lrp ligand binding domain-containing protein</fullName>
    </recommendedName>
</protein>
<accession>A0A147JVN2</accession>
<sequence>MKMPVAFILVETKLGRVDEVLNRLLQVEEVTEAYSVAGPYAVVAKVETDSFEKLVKVIPEKVHTIEGITKTLTLVAFGTGKEFRTDACDLALELGRRGDMEGLYALCRSCRQLKYCAHGARVITYGI</sequence>
<dbReference type="InterPro" id="IPR019887">
    <property type="entry name" value="Tscrpt_reg_AsnC/Lrp_C"/>
</dbReference>
<evidence type="ECO:0000313" key="3">
    <source>
        <dbReference type="Proteomes" id="UP000074294"/>
    </source>
</evidence>
<proteinExistence type="predicted"/>
<dbReference type="STRING" id="1776334.APZ16_04990"/>
<dbReference type="InterPro" id="IPR011008">
    <property type="entry name" value="Dimeric_a/b-barrel"/>
</dbReference>
<dbReference type="EMBL" id="LQMQ01000039">
    <property type="protein sequence ID" value="KUO40542.1"/>
    <property type="molecule type" value="Genomic_DNA"/>
</dbReference>
<evidence type="ECO:0000313" key="2">
    <source>
        <dbReference type="EMBL" id="KUO40542.1"/>
    </source>
</evidence>
<dbReference type="SUPFAM" id="SSF54909">
    <property type="entry name" value="Dimeric alpha+beta barrel"/>
    <property type="match status" value="1"/>
</dbReference>
<feature type="domain" description="Transcription regulator AsnC/Lrp ligand binding" evidence="1">
    <location>
        <begin position="8"/>
        <end position="78"/>
    </location>
</feature>
<reference evidence="2 3" key="1">
    <citation type="journal article" date="2016" name="Nat. Microbiol.">
        <title>Genomic inference of the metabolism of cosmopolitan subsurface Archaea, Hadesarchaea.</title>
        <authorList>
            <person name="Baker B.J."/>
            <person name="Saw J.H."/>
            <person name="Lind A.E."/>
            <person name="Lazar C.S."/>
            <person name="Hinrichs K.-U."/>
            <person name="Teske A.P."/>
            <person name="Ettema T.J."/>
        </authorList>
    </citation>
    <scope>NUCLEOTIDE SEQUENCE [LARGE SCALE GENOMIC DNA]</scope>
</reference>
<dbReference type="AlphaFoldDB" id="A0A147JVN2"/>
<organism evidence="2 3">
    <name type="scientific">Hadarchaeum yellowstonense</name>
    <dbReference type="NCBI Taxonomy" id="1776334"/>
    <lineage>
        <taxon>Archaea</taxon>
        <taxon>Methanobacteriati</taxon>
        <taxon>Candidatus Hadarchaeota</taxon>
        <taxon>Candidatus Hadarchaeia</taxon>
        <taxon>Candidatus Hadarchaeales</taxon>
        <taxon>Candidatus Hadarchaeaceae</taxon>
        <taxon>Candidatus Hadarchaeum</taxon>
    </lineage>
</organism>
<dbReference type="Gene3D" id="3.30.70.920">
    <property type="match status" value="1"/>
</dbReference>
<evidence type="ECO:0000259" key="1">
    <source>
        <dbReference type="Pfam" id="PF01037"/>
    </source>
</evidence>
<gene>
    <name evidence="2" type="ORF">APZ16_04990</name>
</gene>
<dbReference type="Pfam" id="PF01037">
    <property type="entry name" value="AsnC_trans_reg"/>
    <property type="match status" value="1"/>
</dbReference>
<dbReference type="Proteomes" id="UP000074294">
    <property type="component" value="Unassembled WGS sequence"/>
</dbReference>
<name>A0A147JVN2_HADYE</name>